<dbReference type="InterPro" id="IPR029063">
    <property type="entry name" value="SAM-dependent_MTases_sf"/>
</dbReference>
<dbReference type="OrthoDB" id="261740at2"/>
<dbReference type="Proteomes" id="UP000325286">
    <property type="component" value="Chromosome"/>
</dbReference>
<dbReference type="AlphaFoldDB" id="A0A5B9QZA2"/>
<evidence type="ECO:0000313" key="3">
    <source>
        <dbReference type="Proteomes" id="UP000325286"/>
    </source>
</evidence>
<evidence type="ECO:0000259" key="1">
    <source>
        <dbReference type="Pfam" id="PF05050"/>
    </source>
</evidence>
<sequence>MIKYALPPVAAYLRHCPIDCGKWRLERKAVNWARTAGHQMGEKTVRTRQHFRMSLCLNDWVDQHIYATGQYEPEVIRVAQSILGPGDVAVDIGANIGFFSLLFASCTGRQGKVISFEAQPNVFQRLSRNRDLNPGLIIELNQVAAAGVNGTLEFHCGPEEHSGVGSLRNRGTANQIISVQSVRCDDMLANIESIRLIKIDVEGAESQVLAGLNATLTRCHPELLVEVSDHYLKQCGSSAEQLYCTLQQLGYQMIRLSHDRNELVDGRNDQLPIQFNALFTTRKQVIDDVLMMRS</sequence>
<dbReference type="EMBL" id="CP042914">
    <property type="protein sequence ID" value="QEG42506.1"/>
    <property type="molecule type" value="Genomic_DNA"/>
</dbReference>
<keyword evidence="2" id="KW-0489">Methyltransferase</keyword>
<dbReference type="KEGG" id="rul:UC8_45450"/>
<reference evidence="2 3" key="1">
    <citation type="submission" date="2019-08" db="EMBL/GenBank/DDBJ databases">
        <title>Deep-cultivation of Planctomycetes and their phenomic and genomic characterization uncovers novel biology.</title>
        <authorList>
            <person name="Wiegand S."/>
            <person name="Jogler M."/>
            <person name="Boedeker C."/>
            <person name="Pinto D."/>
            <person name="Vollmers J."/>
            <person name="Rivas-Marin E."/>
            <person name="Kohn T."/>
            <person name="Peeters S.H."/>
            <person name="Heuer A."/>
            <person name="Rast P."/>
            <person name="Oberbeckmann S."/>
            <person name="Bunk B."/>
            <person name="Jeske O."/>
            <person name="Meyerdierks A."/>
            <person name="Storesund J.E."/>
            <person name="Kallscheuer N."/>
            <person name="Luecker S."/>
            <person name="Lage O.M."/>
            <person name="Pohl T."/>
            <person name="Merkel B.J."/>
            <person name="Hornburger P."/>
            <person name="Mueller R.-W."/>
            <person name="Bruemmer F."/>
            <person name="Labrenz M."/>
            <person name="Spormann A.M."/>
            <person name="Op den Camp H."/>
            <person name="Overmann J."/>
            <person name="Amann R."/>
            <person name="Jetten M.S.M."/>
            <person name="Mascher T."/>
            <person name="Medema M.H."/>
            <person name="Devos D.P."/>
            <person name="Kaster A.-K."/>
            <person name="Ovreas L."/>
            <person name="Rohde M."/>
            <person name="Galperin M.Y."/>
            <person name="Jogler C."/>
        </authorList>
    </citation>
    <scope>NUCLEOTIDE SEQUENCE [LARGE SCALE GENOMIC DNA]</scope>
    <source>
        <strain evidence="2 3">UC8</strain>
    </source>
</reference>
<proteinExistence type="predicted"/>
<evidence type="ECO:0000313" key="2">
    <source>
        <dbReference type="EMBL" id="QEG42506.1"/>
    </source>
</evidence>
<dbReference type="Gene3D" id="3.40.50.150">
    <property type="entry name" value="Vaccinia Virus protein VP39"/>
    <property type="match status" value="1"/>
</dbReference>
<dbReference type="Pfam" id="PF05050">
    <property type="entry name" value="Methyltransf_21"/>
    <property type="match status" value="1"/>
</dbReference>
<dbReference type="EC" id="2.1.1.-" evidence="2"/>
<keyword evidence="2" id="KW-0808">Transferase</keyword>
<name>A0A5B9QZA2_9BACT</name>
<feature type="domain" description="Methyltransferase FkbM" evidence="1">
    <location>
        <begin position="91"/>
        <end position="253"/>
    </location>
</feature>
<dbReference type="SUPFAM" id="SSF53335">
    <property type="entry name" value="S-adenosyl-L-methionine-dependent methyltransferases"/>
    <property type="match status" value="1"/>
</dbReference>
<dbReference type="PANTHER" id="PTHR34203">
    <property type="entry name" value="METHYLTRANSFERASE, FKBM FAMILY PROTEIN"/>
    <property type="match status" value="1"/>
</dbReference>
<dbReference type="GO" id="GO:0008168">
    <property type="term" value="F:methyltransferase activity"/>
    <property type="evidence" value="ECO:0007669"/>
    <property type="project" value="UniProtKB-KW"/>
</dbReference>
<dbReference type="InterPro" id="IPR006342">
    <property type="entry name" value="FkbM_mtfrase"/>
</dbReference>
<dbReference type="GO" id="GO:0032259">
    <property type="term" value="P:methylation"/>
    <property type="evidence" value="ECO:0007669"/>
    <property type="project" value="UniProtKB-KW"/>
</dbReference>
<dbReference type="NCBIfam" id="TIGR01444">
    <property type="entry name" value="fkbM_fam"/>
    <property type="match status" value="1"/>
</dbReference>
<dbReference type="InterPro" id="IPR052514">
    <property type="entry name" value="SAM-dependent_MTase"/>
</dbReference>
<gene>
    <name evidence="2" type="primary">noeI</name>
    <name evidence="2" type="ORF">UC8_45450</name>
</gene>
<organism evidence="2 3">
    <name type="scientific">Roseimaritima ulvae</name>
    <dbReference type="NCBI Taxonomy" id="980254"/>
    <lineage>
        <taxon>Bacteria</taxon>
        <taxon>Pseudomonadati</taxon>
        <taxon>Planctomycetota</taxon>
        <taxon>Planctomycetia</taxon>
        <taxon>Pirellulales</taxon>
        <taxon>Pirellulaceae</taxon>
        <taxon>Roseimaritima</taxon>
    </lineage>
</organism>
<dbReference type="PANTHER" id="PTHR34203:SF15">
    <property type="entry name" value="SLL1173 PROTEIN"/>
    <property type="match status" value="1"/>
</dbReference>
<keyword evidence="3" id="KW-1185">Reference proteome</keyword>
<dbReference type="RefSeq" id="WP_084425972.1">
    <property type="nucleotide sequence ID" value="NZ_CP042914.1"/>
</dbReference>
<protein>
    <submittedName>
        <fullName evidence="2">2-O-methyltransferase NoeI</fullName>
        <ecNumber evidence="2">2.1.1.-</ecNumber>
    </submittedName>
</protein>
<accession>A0A5B9QZA2</accession>